<sequence length="73" mass="7991">MSPSGRAFRLEAPEQTNNERDNAAGWSVERERNEPDHGDESATDDADVTGHQRMAALTIISKTAIRVVRRGAA</sequence>
<comment type="caution">
    <text evidence="2">The sequence shown here is derived from an EMBL/GenBank/DDBJ whole genome shotgun (WGS) entry which is preliminary data.</text>
</comment>
<organism evidence="2 3">
    <name type="scientific">Trinickia symbiotica</name>
    <dbReference type="NCBI Taxonomy" id="863227"/>
    <lineage>
        <taxon>Bacteria</taxon>
        <taxon>Pseudomonadati</taxon>
        <taxon>Pseudomonadota</taxon>
        <taxon>Betaproteobacteria</taxon>
        <taxon>Burkholderiales</taxon>
        <taxon>Burkholderiaceae</taxon>
        <taxon>Trinickia</taxon>
    </lineage>
</organism>
<evidence type="ECO:0000256" key="1">
    <source>
        <dbReference type="SAM" id="MobiDB-lite"/>
    </source>
</evidence>
<reference evidence="2 3" key="1">
    <citation type="submission" date="2018-01" db="EMBL/GenBank/DDBJ databases">
        <title>Whole genome analyses suggest that Burkholderia sensu lato contains two further novel genera in the rhizoxinica-symbiotica group Mycetohabitans gen. nov., and Trinickia gen. nov.: implications for the evolution of diazotrophy and nodulation in the Burkholderiaceae.</title>
        <authorList>
            <person name="Estrada-de los Santos P."/>
            <person name="Palmer M."/>
            <person name="Chavez-Ramirez B."/>
            <person name="Beukes C."/>
            <person name="Steenkamp E.T."/>
            <person name="Hirsch A.M."/>
            <person name="Manyaka P."/>
            <person name="Maluk M."/>
            <person name="Lafos M."/>
            <person name="Crook M."/>
            <person name="Gross E."/>
            <person name="Simon M.F."/>
            <person name="Bueno dos Reis Junior F."/>
            <person name="Poole P.S."/>
            <person name="Venter S.N."/>
            <person name="James E.K."/>
        </authorList>
    </citation>
    <scope>NUCLEOTIDE SEQUENCE [LARGE SCALE GENOMIC DNA]</scope>
    <source>
        <strain evidence="2 3">JPY 581</strain>
    </source>
</reference>
<name>A0A2N7X6A6_9BURK</name>
<evidence type="ECO:0000313" key="2">
    <source>
        <dbReference type="EMBL" id="PMS37289.1"/>
    </source>
</evidence>
<feature type="region of interest" description="Disordered" evidence="1">
    <location>
        <begin position="1"/>
        <end position="50"/>
    </location>
</feature>
<feature type="compositionally biased region" description="Basic and acidic residues" evidence="1">
    <location>
        <begin position="8"/>
        <end position="40"/>
    </location>
</feature>
<gene>
    <name evidence="2" type="ORF">C0Z20_08175</name>
</gene>
<evidence type="ECO:0000313" key="3">
    <source>
        <dbReference type="Proteomes" id="UP000235777"/>
    </source>
</evidence>
<dbReference type="Proteomes" id="UP000235777">
    <property type="component" value="Unassembled WGS sequence"/>
</dbReference>
<keyword evidence="3" id="KW-1185">Reference proteome</keyword>
<dbReference type="AlphaFoldDB" id="A0A2N7X6A6"/>
<accession>A0A2N7X6A6</accession>
<protein>
    <submittedName>
        <fullName evidence="2">Uncharacterized protein</fullName>
    </submittedName>
</protein>
<proteinExistence type="predicted"/>
<dbReference type="EMBL" id="PNYC01000004">
    <property type="protein sequence ID" value="PMS37289.1"/>
    <property type="molecule type" value="Genomic_DNA"/>
</dbReference>